<comment type="caution">
    <text evidence="2">The sequence shown here is derived from an EMBL/GenBank/DDBJ whole genome shotgun (WGS) entry which is preliminary data.</text>
</comment>
<reference evidence="2" key="2">
    <citation type="journal article" date="2011" name="Microb. Ecol.">
        <title>Taxonomic and Functional Metagenomic Profiling of the Microbial Community in the Anoxic Sediment of a Sub-saline Shallow Lake (Laguna de Carrizo, Central Spain).</title>
        <authorList>
            <person name="Ferrer M."/>
            <person name="Guazzaroni M.E."/>
            <person name="Richter M."/>
            <person name="Garcia-Salamanca A."/>
            <person name="Yarza P."/>
            <person name="Suarez-Suarez A."/>
            <person name="Solano J."/>
            <person name="Alcaide M."/>
            <person name="van Dillewijn P."/>
            <person name="Molina-Henares M.A."/>
            <person name="Lopez-Cortes N."/>
            <person name="Al-Ramahi Y."/>
            <person name="Guerrero C."/>
            <person name="Acosta A."/>
            <person name="de Eugenio L.I."/>
            <person name="Martinez V."/>
            <person name="Marques S."/>
            <person name="Rojo F."/>
            <person name="Santero E."/>
            <person name="Genilloud O."/>
            <person name="Perez-Perez J."/>
            <person name="Rossello-Mora R."/>
            <person name="Ramos J.L."/>
        </authorList>
    </citation>
    <scope>NUCLEOTIDE SEQUENCE</scope>
</reference>
<evidence type="ECO:0000259" key="1">
    <source>
        <dbReference type="Pfam" id="PF12728"/>
    </source>
</evidence>
<dbReference type="AlphaFoldDB" id="D9PHR6"/>
<dbReference type="InterPro" id="IPR041657">
    <property type="entry name" value="HTH_17"/>
</dbReference>
<sequence length="177" mass="19202">MAKKRDDVEEKILDVDASMQGTITFKDPVNLRINGSFEGKLDTRGNLTIGENAKVKAVIHGDNIIVAGKITGDIHATQSLSVIAPAVIQGNIVTPRLSVTEGAVLEGQLTMMGLRGSSDSEDVMMTLKDVAQYLEVESKIVEEWAGKSKIPASFQDGGWVFSKSAIDRWIQEENIKS</sequence>
<feature type="domain" description="Helix-turn-helix" evidence="1">
    <location>
        <begin position="124"/>
        <end position="172"/>
    </location>
</feature>
<protein>
    <recommendedName>
        <fullName evidence="1">Helix-turn-helix domain-containing protein</fullName>
    </recommendedName>
</protein>
<dbReference type="Pfam" id="PF12728">
    <property type="entry name" value="HTH_17"/>
    <property type="match status" value="1"/>
</dbReference>
<dbReference type="Pfam" id="PF04519">
    <property type="entry name" value="Bactofilin"/>
    <property type="match status" value="1"/>
</dbReference>
<dbReference type="PANTHER" id="PTHR35024:SF4">
    <property type="entry name" value="POLYMER-FORMING CYTOSKELETAL PROTEIN"/>
    <property type="match status" value="1"/>
</dbReference>
<name>D9PHR6_9ZZZZ</name>
<reference evidence="2" key="1">
    <citation type="submission" date="2010-07" db="EMBL/GenBank/DDBJ databases">
        <authorList>
            <consortium name="CONSOLIDER consortium CSD2007-00005"/>
            <person name="Guazzaroni M.-E."/>
            <person name="Richter M."/>
            <person name="Garcia-Salamanca A."/>
            <person name="Yarza P."/>
            <person name="Ferrer M."/>
        </authorList>
    </citation>
    <scope>NUCLEOTIDE SEQUENCE</scope>
</reference>
<dbReference type="PANTHER" id="PTHR35024">
    <property type="entry name" value="HYPOTHETICAL CYTOSOLIC PROTEIN"/>
    <property type="match status" value="1"/>
</dbReference>
<gene>
    <name evidence="2" type="ORF">LDC_1068</name>
</gene>
<evidence type="ECO:0000313" key="2">
    <source>
        <dbReference type="EMBL" id="EFK96905.1"/>
    </source>
</evidence>
<dbReference type="InterPro" id="IPR007607">
    <property type="entry name" value="BacA/B"/>
</dbReference>
<dbReference type="EMBL" id="ADZX01000389">
    <property type="protein sequence ID" value="EFK96905.1"/>
    <property type="molecule type" value="Genomic_DNA"/>
</dbReference>
<accession>D9PHR6</accession>
<proteinExistence type="predicted"/>
<organism evidence="2">
    <name type="scientific">sediment metagenome</name>
    <dbReference type="NCBI Taxonomy" id="749907"/>
    <lineage>
        <taxon>unclassified sequences</taxon>
        <taxon>metagenomes</taxon>
        <taxon>ecological metagenomes</taxon>
    </lineage>
</organism>